<dbReference type="InterPro" id="IPR013783">
    <property type="entry name" value="Ig-like_fold"/>
</dbReference>
<dbReference type="CDD" id="cd00146">
    <property type="entry name" value="PKD"/>
    <property type="match status" value="2"/>
</dbReference>
<feature type="domain" description="PKD" evidence="2">
    <location>
        <begin position="518"/>
        <end position="558"/>
    </location>
</feature>
<dbReference type="SUPFAM" id="SSF49299">
    <property type="entry name" value="PKD domain"/>
    <property type="match status" value="2"/>
</dbReference>
<dbReference type="Gene3D" id="2.60.40.10">
    <property type="entry name" value="Immunoglobulins"/>
    <property type="match status" value="3"/>
</dbReference>
<evidence type="ECO:0000256" key="1">
    <source>
        <dbReference type="SAM" id="SignalP"/>
    </source>
</evidence>
<proteinExistence type="predicted"/>
<feature type="domain" description="PKD" evidence="2">
    <location>
        <begin position="347"/>
        <end position="399"/>
    </location>
</feature>
<accession>A0ABY7TB91</accession>
<dbReference type="PROSITE" id="PS50093">
    <property type="entry name" value="PKD"/>
    <property type="match status" value="2"/>
</dbReference>
<keyword evidence="1" id="KW-0732">Signal</keyword>
<evidence type="ECO:0000313" key="4">
    <source>
        <dbReference type="Proteomes" id="UP001216139"/>
    </source>
</evidence>
<protein>
    <submittedName>
        <fullName evidence="3">Gliding motility-associated C-terminal domain-containing protein</fullName>
    </submittedName>
</protein>
<keyword evidence="4" id="KW-1185">Reference proteome</keyword>
<evidence type="ECO:0000259" key="2">
    <source>
        <dbReference type="PROSITE" id="PS50093"/>
    </source>
</evidence>
<dbReference type="InterPro" id="IPR035986">
    <property type="entry name" value="PKD_dom_sf"/>
</dbReference>
<dbReference type="InterPro" id="IPR022409">
    <property type="entry name" value="PKD/Chitinase_dom"/>
</dbReference>
<dbReference type="InterPro" id="IPR000601">
    <property type="entry name" value="PKD_dom"/>
</dbReference>
<dbReference type="EMBL" id="CP117167">
    <property type="protein sequence ID" value="WCT13711.1"/>
    <property type="molecule type" value="Genomic_DNA"/>
</dbReference>
<sequence>MKKLILIYCLLVFPLFAIAQTGLDCQHPISLTTLSDYCSANAQYNNSDPQQAGITWFQFTAFYGLVNVVISGANTGGGTLTSPNAKIYTDCTSAALASTNSTTGGVATLHAENLTSGGTYYIAVTGQNNGTFKLCINNYLAPSTDGKDCETANFLYNTNNIGISQFYGAGLKNTESAGTCLGGESNSTWYKWKAANNGTLVFTITPDKTSDDVDFVLYDLGTTGDCANVMADSAIRCAAGHGICAIGPNYSQTGLDFHSIDLYEATGCDGTQDGKLKYVNMIAGNNYALLINNFTSSGGMTLKFTDQNNVAGTGTFGAPTVTINVVPPTCASNKTYVFNNFQTKDHAFTWDFGPNANIINVDADFNFTVQFTTPGNHNIALTVYNSIGAPSSNTISINVPDVLTPAQPVINANKTIYCPGDVIILSTTPVAGLTYQWTGPGGFMATGPSIQVPITSTYTNGAYIVNAVDGTCLSAPGTYLPVISTNPVAAFTATPVFPAELLVPATATFTNLSTNADTYLWEFGDGSTSTGFSPQHIYTVGGTYHVKLTATNSTNGCAISVTEGDYVIKYGNVIFIPNAFTPNNDGVNDKFAPSITNIKVYHIQIFNRNGNVVFDSRDPMQPWDGNYGTQQVPVGIYYYVIDAIGLDNNTIKQAGYITLLR</sequence>
<dbReference type="RefSeq" id="WP_273632018.1">
    <property type="nucleotide sequence ID" value="NZ_CP117167.1"/>
</dbReference>
<evidence type="ECO:0000313" key="3">
    <source>
        <dbReference type="EMBL" id="WCT13711.1"/>
    </source>
</evidence>
<dbReference type="InterPro" id="IPR026341">
    <property type="entry name" value="T9SS_type_B"/>
</dbReference>
<name>A0ABY7TB91_9SPHI</name>
<dbReference type="Pfam" id="PF13585">
    <property type="entry name" value="CHU_C"/>
    <property type="match status" value="1"/>
</dbReference>
<dbReference type="NCBIfam" id="TIGR04131">
    <property type="entry name" value="Bac_Flav_CTERM"/>
    <property type="match status" value="1"/>
</dbReference>
<feature type="signal peptide" evidence="1">
    <location>
        <begin position="1"/>
        <end position="19"/>
    </location>
</feature>
<dbReference type="Proteomes" id="UP001216139">
    <property type="component" value="Chromosome"/>
</dbReference>
<dbReference type="SMART" id="SM00089">
    <property type="entry name" value="PKD"/>
    <property type="match status" value="2"/>
</dbReference>
<organism evidence="3 4">
    <name type="scientific">Mucilaginibacter jinjuensis</name>
    <dbReference type="NCBI Taxonomy" id="1176721"/>
    <lineage>
        <taxon>Bacteria</taxon>
        <taxon>Pseudomonadati</taxon>
        <taxon>Bacteroidota</taxon>
        <taxon>Sphingobacteriia</taxon>
        <taxon>Sphingobacteriales</taxon>
        <taxon>Sphingobacteriaceae</taxon>
        <taxon>Mucilaginibacter</taxon>
    </lineage>
</organism>
<reference evidence="3 4" key="1">
    <citation type="submission" date="2023-02" db="EMBL/GenBank/DDBJ databases">
        <title>Genome sequence of Mucilaginibacter jinjuensis strain KACC 16571.</title>
        <authorList>
            <person name="Kim S."/>
            <person name="Heo J."/>
            <person name="Kwon S.-W."/>
        </authorList>
    </citation>
    <scope>NUCLEOTIDE SEQUENCE [LARGE SCALE GENOMIC DNA]</scope>
    <source>
        <strain evidence="3 4">KACC 16571</strain>
    </source>
</reference>
<gene>
    <name evidence="3" type="ORF">PQO05_07155</name>
</gene>
<feature type="chain" id="PRO_5045622913" evidence="1">
    <location>
        <begin position="20"/>
        <end position="661"/>
    </location>
</feature>
<dbReference type="Pfam" id="PF18911">
    <property type="entry name" value="PKD_4"/>
    <property type="match status" value="1"/>
</dbReference>